<dbReference type="InterPro" id="IPR028098">
    <property type="entry name" value="Glyco_trans_4-like_N"/>
</dbReference>
<dbReference type="Gene3D" id="3.40.50.2000">
    <property type="entry name" value="Glycogen Phosphorylase B"/>
    <property type="match status" value="2"/>
</dbReference>
<protein>
    <submittedName>
        <fullName evidence="3">Glycosyltransferase family 4 protein</fullName>
    </submittedName>
</protein>
<dbReference type="GO" id="GO:0016757">
    <property type="term" value="F:glycosyltransferase activity"/>
    <property type="evidence" value="ECO:0007669"/>
    <property type="project" value="UniProtKB-ARBA"/>
</dbReference>
<feature type="region of interest" description="Disordered" evidence="1">
    <location>
        <begin position="414"/>
        <end position="440"/>
    </location>
</feature>
<dbReference type="EMBL" id="JAAIKB010000002">
    <property type="protein sequence ID" value="NGM19507.1"/>
    <property type="molecule type" value="Genomic_DNA"/>
</dbReference>
<organism evidence="3 4">
    <name type="scientific">Falsiroseomonas algicola</name>
    <dbReference type="NCBI Taxonomy" id="2716930"/>
    <lineage>
        <taxon>Bacteria</taxon>
        <taxon>Pseudomonadati</taxon>
        <taxon>Pseudomonadota</taxon>
        <taxon>Alphaproteobacteria</taxon>
        <taxon>Acetobacterales</taxon>
        <taxon>Roseomonadaceae</taxon>
        <taxon>Falsiroseomonas</taxon>
    </lineage>
</organism>
<comment type="caution">
    <text evidence="3">The sequence shown here is derived from an EMBL/GenBank/DDBJ whole genome shotgun (WGS) entry which is preliminary data.</text>
</comment>
<evidence type="ECO:0000313" key="4">
    <source>
        <dbReference type="Proteomes" id="UP000475385"/>
    </source>
</evidence>
<evidence type="ECO:0000313" key="3">
    <source>
        <dbReference type="EMBL" id="NGM19507.1"/>
    </source>
</evidence>
<dbReference type="SUPFAM" id="SSF53756">
    <property type="entry name" value="UDP-Glycosyltransferase/glycogen phosphorylase"/>
    <property type="match status" value="1"/>
</dbReference>
<dbReference type="PANTHER" id="PTHR12526:SF635">
    <property type="entry name" value="GLYCOSYL TRANSFERASE GROUP 1"/>
    <property type="match status" value="1"/>
</dbReference>
<proteinExistence type="predicted"/>
<keyword evidence="4" id="KW-1185">Reference proteome</keyword>
<dbReference type="PANTHER" id="PTHR12526">
    <property type="entry name" value="GLYCOSYLTRANSFERASE"/>
    <property type="match status" value="1"/>
</dbReference>
<gene>
    <name evidence="3" type="ORF">G3576_05745</name>
</gene>
<dbReference type="CDD" id="cd03823">
    <property type="entry name" value="GT4_ExpE7-like"/>
    <property type="match status" value="1"/>
</dbReference>
<feature type="domain" description="Glycosyltransferase subfamily 4-like N-terminal" evidence="2">
    <location>
        <begin position="15"/>
        <end position="217"/>
    </location>
</feature>
<name>A0A6M1LH57_9PROT</name>
<dbReference type="AlphaFoldDB" id="A0A6M1LH57"/>
<evidence type="ECO:0000259" key="2">
    <source>
        <dbReference type="Pfam" id="PF13439"/>
    </source>
</evidence>
<evidence type="ECO:0000256" key="1">
    <source>
        <dbReference type="SAM" id="MobiDB-lite"/>
    </source>
</evidence>
<dbReference type="Proteomes" id="UP000475385">
    <property type="component" value="Unassembled WGS sequence"/>
</dbReference>
<sequence length="440" mass="47853">MRLLVFCHNHPDLQPGGTEVVARGLFRELRDRHGVEGLFLGAVTGQHRERRPGTLFQAAGRQADEMLVWLSHFDRFHLAQLDTWGLQELGPFVAGFQPDIIHFHHLLYFGLETLDLVRRVAPKAKIVVTLHDFFAICPQEGQLLTVDGRLCPGPSPDGCRRCFPGRGGTDLVLRELGVRGAFAGVDLILSPSEFLRGRFIEAGWDPARIEVLRNGIALGPAAPHRAAPEGRRDRFGFFGHINRFKGSMVALGASARLSRQGVAHDLALHGGTAWQPDEFLGEFKAALEAAPDARHHGLYTAQDMPSRMAAVDWVIMPSIWWENAPLVAMEAFRHGRPVICGGVGGMAEAVRDGVDGLHFPIGDATGLAAVMRRAAEEPGLWERLVAGITPPRLIDQAAAEHLALYRRLLAPPAAAAPPPPQAVTLAPRRKAGGEALVRAG</sequence>
<reference evidence="3 4" key="1">
    <citation type="submission" date="2020-03" db="EMBL/GenBank/DDBJ databases">
        <title>Roseomonas stagni sp. nov., isolated from pond water in Japan.</title>
        <authorList>
            <person name="Furuhata K."/>
            <person name="Miyamoto H."/>
            <person name="Goto K."/>
        </authorList>
    </citation>
    <scope>NUCLEOTIDE SEQUENCE [LARGE SCALE GENOMIC DNA]</scope>
    <source>
        <strain evidence="3 4">PeD5</strain>
    </source>
</reference>
<dbReference type="RefSeq" id="WP_164693405.1">
    <property type="nucleotide sequence ID" value="NZ_JAAIKB010000002.1"/>
</dbReference>
<dbReference type="Pfam" id="PF13692">
    <property type="entry name" value="Glyco_trans_1_4"/>
    <property type="match status" value="1"/>
</dbReference>
<accession>A0A6M1LH57</accession>
<dbReference type="Pfam" id="PF13439">
    <property type="entry name" value="Glyco_transf_4"/>
    <property type="match status" value="1"/>
</dbReference>